<comment type="caution">
    <text evidence="2">The sequence shown here is derived from an EMBL/GenBank/DDBJ whole genome shotgun (WGS) entry which is preliminary data.</text>
</comment>
<gene>
    <name evidence="2" type="ORF">DY926_01340</name>
</gene>
<dbReference type="EMBL" id="QUWV01000012">
    <property type="protein sequence ID" value="RFD21333.1"/>
    <property type="molecule type" value="Genomic_DNA"/>
</dbReference>
<evidence type="ECO:0000313" key="3">
    <source>
        <dbReference type="Proteomes" id="UP000262371"/>
    </source>
</evidence>
<evidence type="ECO:0000313" key="2">
    <source>
        <dbReference type="EMBL" id="RFD21333.1"/>
    </source>
</evidence>
<evidence type="ECO:0000256" key="1">
    <source>
        <dbReference type="SAM" id="MobiDB-lite"/>
    </source>
</evidence>
<organism evidence="2 3">
    <name type="scientific">Komagataeibacter melaceti</name>
    <dbReference type="NCBI Taxonomy" id="2766577"/>
    <lineage>
        <taxon>Bacteria</taxon>
        <taxon>Pseudomonadati</taxon>
        <taxon>Pseudomonadota</taxon>
        <taxon>Alphaproteobacteria</taxon>
        <taxon>Acetobacterales</taxon>
        <taxon>Acetobacteraceae</taxon>
        <taxon>Komagataeibacter</taxon>
    </lineage>
</organism>
<name>A0A371Z4C0_9PROT</name>
<proteinExistence type="predicted"/>
<dbReference type="AlphaFoldDB" id="A0A371Z4C0"/>
<sequence>MSSETYRKEAPRHYSITGHDVRYRISPDALVVPVPDEDDAQALSPRVPGRPRKQIAKQGA</sequence>
<dbReference type="Proteomes" id="UP000262371">
    <property type="component" value="Unassembled WGS sequence"/>
</dbReference>
<keyword evidence="3" id="KW-1185">Reference proteome</keyword>
<feature type="region of interest" description="Disordered" evidence="1">
    <location>
        <begin position="37"/>
        <end position="60"/>
    </location>
</feature>
<feature type="compositionally biased region" description="Basic residues" evidence="1">
    <location>
        <begin position="49"/>
        <end position="60"/>
    </location>
</feature>
<protein>
    <submittedName>
        <fullName evidence="2">Uncharacterized protein</fullName>
    </submittedName>
</protein>
<accession>A0A371Z4C0</accession>
<reference evidence="2 3" key="1">
    <citation type="submission" date="2018-08" db="EMBL/GenBank/DDBJ databases">
        <title>Komagataeibacter sp. AV 382.</title>
        <authorList>
            <person name="Skraban J."/>
            <person name="Trcek J."/>
        </authorList>
    </citation>
    <scope>NUCLEOTIDE SEQUENCE [LARGE SCALE GENOMIC DNA]</scope>
    <source>
        <strain evidence="2 3">AV 382</strain>
    </source>
</reference>